<name>K9GAZ7_PEND2</name>
<protein>
    <submittedName>
        <fullName evidence="1">Uncharacterized protein</fullName>
    </submittedName>
</protein>
<evidence type="ECO:0000313" key="2">
    <source>
        <dbReference type="Proteomes" id="UP000009882"/>
    </source>
</evidence>
<comment type="caution">
    <text evidence="1">The sequence shown here is derived from an EMBL/GenBank/DDBJ whole genome shotgun (WGS) entry which is preliminary data.</text>
</comment>
<sequence length="77" mass="8659">MGSLYTWEESVSQKWLIRDQLLAPYLVDVAQPLPPVQSPKEHARLEDPLIQKITDIDNIAALLESIKKGSSMQNRGS</sequence>
<keyword evidence="2" id="KW-1185">Reference proteome</keyword>
<dbReference type="InParanoid" id="K9GAZ7"/>
<proteinExistence type="predicted"/>
<dbReference type="EMBL" id="AKCT01000186">
    <property type="protein sequence ID" value="EKV12058.1"/>
    <property type="molecule type" value="Genomic_DNA"/>
</dbReference>
<dbReference type="AlphaFoldDB" id="K9GAZ7"/>
<evidence type="ECO:0000313" key="1">
    <source>
        <dbReference type="EMBL" id="EKV12058.1"/>
    </source>
</evidence>
<dbReference type="HOGENOM" id="CLU_2638814_0_0_1"/>
<gene>
    <name evidence="1" type="ORF">PDIG_46730</name>
</gene>
<dbReference type="STRING" id="1170229.K9GAZ7"/>
<accession>K9GAZ7</accession>
<reference evidence="2" key="1">
    <citation type="journal article" date="2012" name="BMC Genomics">
        <title>Genome sequence of the necrotrophic fungus Penicillium digitatum, the main postharvest pathogen of citrus.</title>
        <authorList>
            <person name="Marcet-Houben M."/>
            <person name="Ballester A.-R."/>
            <person name="de la Fuente B."/>
            <person name="Harries E."/>
            <person name="Marcos J.F."/>
            <person name="Gonzalez-Candelas L."/>
            <person name="Gabaldon T."/>
        </authorList>
    </citation>
    <scope>NUCLEOTIDE SEQUENCE [LARGE SCALE GENOMIC DNA]</scope>
    <source>
        <strain evidence="2">PHI26 / CECT 20796</strain>
    </source>
</reference>
<organism evidence="1 2">
    <name type="scientific">Penicillium digitatum (strain PHI26 / CECT 20796)</name>
    <name type="common">Green mold</name>
    <dbReference type="NCBI Taxonomy" id="1170229"/>
    <lineage>
        <taxon>Eukaryota</taxon>
        <taxon>Fungi</taxon>
        <taxon>Dikarya</taxon>
        <taxon>Ascomycota</taxon>
        <taxon>Pezizomycotina</taxon>
        <taxon>Eurotiomycetes</taxon>
        <taxon>Eurotiomycetidae</taxon>
        <taxon>Eurotiales</taxon>
        <taxon>Aspergillaceae</taxon>
        <taxon>Penicillium</taxon>
    </lineage>
</organism>
<dbReference type="Proteomes" id="UP000009882">
    <property type="component" value="Unassembled WGS sequence"/>
</dbReference>